<dbReference type="PANTHER" id="PTHR46481:SF11">
    <property type="entry name" value="ZINC FINGER BED DOMAIN-CONTAINING PROTEIN RICESLEEPER 2-LIKE"/>
    <property type="match status" value="1"/>
</dbReference>
<dbReference type="GO" id="GO:0003677">
    <property type="term" value="F:DNA binding"/>
    <property type="evidence" value="ECO:0007669"/>
    <property type="project" value="UniProtKB-KW"/>
</dbReference>
<keyword evidence="5" id="KW-0862">Zinc</keyword>
<reference evidence="13" key="3">
    <citation type="submission" date="2022-06" db="UniProtKB">
        <authorList>
            <consortium name="EnsemblPlants"/>
        </authorList>
    </citation>
    <scope>IDENTIFICATION</scope>
</reference>
<keyword evidence="4 10" id="KW-0863">Zinc-finger</keyword>
<dbReference type="SUPFAM" id="SSF53098">
    <property type="entry name" value="Ribonuclease H-like"/>
    <property type="match status" value="1"/>
</dbReference>
<evidence type="ECO:0000256" key="4">
    <source>
        <dbReference type="ARBA" id="ARBA00022771"/>
    </source>
</evidence>
<protein>
    <recommendedName>
        <fullName evidence="12">BED-type domain-containing protein</fullName>
    </recommendedName>
</protein>
<evidence type="ECO:0000256" key="3">
    <source>
        <dbReference type="ARBA" id="ARBA00022723"/>
    </source>
</evidence>
<keyword evidence="6" id="KW-0805">Transcription regulation</keyword>
<feature type="compositionally biased region" description="Polar residues" evidence="11">
    <location>
        <begin position="64"/>
        <end position="80"/>
    </location>
</feature>
<comment type="subunit">
    <text evidence="2">Homodimer.</text>
</comment>
<dbReference type="GO" id="GO:0008270">
    <property type="term" value="F:zinc ion binding"/>
    <property type="evidence" value="ECO:0007669"/>
    <property type="project" value="UniProtKB-KW"/>
</dbReference>
<evidence type="ECO:0000256" key="10">
    <source>
        <dbReference type="PROSITE-ProRule" id="PRU00027"/>
    </source>
</evidence>
<feature type="compositionally biased region" description="Polar residues" evidence="11">
    <location>
        <begin position="29"/>
        <end position="39"/>
    </location>
</feature>
<evidence type="ECO:0000259" key="12">
    <source>
        <dbReference type="PROSITE" id="PS50808"/>
    </source>
</evidence>
<evidence type="ECO:0000256" key="1">
    <source>
        <dbReference type="ARBA" id="ARBA00004123"/>
    </source>
</evidence>
<name>A0A8R7UH57_TRIUA</name>
<keyword evidence="8" id="KW-0804">Transcription</keyword>
<reference evidence="13" key="2">
    <citation type="submission" date="2018-03" db="EMBL/GenBank/DDBJ databases">
        <title>The Triticum urartu genome reveals the dynamic nature of wheat genome evolution.</title>
        <authorList>
            <person name="Ling H."/>
            <person name="Ma B."/>
            <person name="Shi X."/>
            <person name="Liu H."/>
            <person name="Dong L."/>
            <person name="Sun H."/>
            <person name="Cao Y."/>
            <person name="Gao Q."/>
            <person name="Zheng S."/>
            <person name="Li Y."/>
            <person name="Yu Y."/>
            <person name="Du H."/>
            <person name="Qi M."/>
            <person name="Li Y."/>
            <person name="Yu H."/>
            <person name="Cui Y."/>
            <person name="Wang N."/>
            <person name="Chen C."/>
            <person name="Wu H."/>
            <person name="Zhao Y."/>
            <person name="Zhang J."/>
            <person name="Li Y."/>
            <person name="Zhou W."/>
            <person name="Zhang B."/>
            <person name="Hu W."/>
            <person name="Eijk M."/>
            <person name="Tang J."/>
            <person name="Witsenboer H."/>
            <person name="Zhao S."/>
            <person name="Li Z."/>
            <person name="Zhang A."/>
            <person name="Wang D."/>
            <person name="Liang C."/>
        </authorList>
    </citation>
    <scope>NUCLEOTIDE SEQUENCE [LARGE SCALE GENOMIC DNA]</scope>
    <source>
        <strain evidence="13">cv. G1812</strain>
    </source>
</reference>
<dbReference type="InterPro" id="IPR003656">
    <property type="entry name" value="Znf_BED"/>
</dbReference>
<keyword evidence="9" id="KW-0539">Nucleus</keyword>
<evidence type="ECO:0000256" key="2">
    <source>
        <dbReference type="ARBA" id="ARBA00011738"/>
    </source>
</evidence>
<evidence type="ECO:0000256" key="9">
    <source>
        <dbReference type="ARBA" id="ARBA00023242"/>
    </source>
</evidence>
<dbReference type="Pfam" id="PF14372">
    <property type="entry name" value="hAT-like_RNase-H"/>
    <property type="match status" value="1"/>
</dbReference>
<dbReference type="InterPro" id="IPR025525">
    <property type="entry name" value="hAT-like_transposase_RNase-H"/>
</dbReference>
<accession>A0A8R7UH57</accession>
<feature type="compositionally biased region" description="Polar residues" evidence="11">
    <location>
        <begin position="1"/>
        <end position="11"/>
    </location>
</feature>
<dbReference type="InterPro" id="IPR052035">
    <property type="entry name" value="ZnF_BED_domain_contain"/>
</dbReference>
<dbReference type="PANTHER" id="PTHR46481">
    <property type="entry name" value="ZINC FINGER BED DOMAIN-CONTAINING PROTEIN 4"/>
    <property type="match status" value="1"/>
</dbReference>
<organism evidence="13 14">
    <name type="scientific">Triticum urartu</name>
    <name type="common">Red wild einkorn</name>
    <name type="synonym">Crithodium urartu</name>
    <dbReference type="NCBI Taxonomy" id="4572"/>
    <lineage>
        <taxon>Eukaryota</taxon>
        <taxon>Viridiplantae</taxon>
        <taxon>Streptophyta</taxon>
        <taxon>Embryophyta</taxon>
        <taxon>Tracheophyta</taxon>
        <taxon>Spermatophyta</taxon>
        <taxon>Magnoliopsida</taxon>
        <taxon>Liliopsida</taxon>
        <taxon>Poales</taxon>
        <taxon>Poaceae</taxon>
        <taxon>BOP clade</taxon>
        <taxon>Pooideae</taxon>
        <taxon>Triticodae</taxon>
        <taxon>Triticeae</taxon>
        <taxon>Triticinae</taxon>
        <taxon>Triticum</taxon>
    </lineage>
</organism>
<evidence type="ECO:0000256" key="6">
    <source>
        <dbReference type="ARBA" id="ARBA00023015"/>
    </source>
</evidence>
<dbReference type="InterPro" id="IPR036236">
    <property type="entry name" value="Znf_C2H2_sf"/>
</dbReference>
<feature type="compositionally biased region" description="Acidic residues" evidence="11">
    <location>
        <begin position="103"/>
        <end position="119"/>
    </location>
</feature>
<feature type="region of interest" description="Disordered" evidence="11">
    <location>
        <begin position="1"/>
        <end position="95"/>
    </location>
</feature>
<dbReference type="InterPro" id="IPR008906">
    <property type="entry name" value="HATC_C_dom"/>
</dbReference>
<evidence type="ECO:0000313" key="14">
    <source>
        <dbReference type="Proteomes" id="UP000015106"/>
    </source>
</evidence>
<sequence length="766" mass="87232">MTKSTRSTPRSAATGEAQRRSSRFLGNADASNSSATTQAPAAGRPSPRLLQPSISTILDPLDSTVGSSSLVTAPTLTSPQHEADEVPVSQAEPMNTDSVVIEEDNEEDEAQEEENEAEEVVVRPRRKLTSPVWKEFKKVKVKNMMKAKCNWCSKKLGGETRNGTKHLLDHLKICPYRKRPADTKKQTSLRYSSNVQGGKVVVENYTFDQDVARKALGSMILLHDYPLSIVDHIGFRKFVSALQPLFKMVRRNTIRSDILDSYKIEKKRAINYMEKNKSRVAITTDMWTSEHQKRGYMDITAHFVDESWKLQSYIMRFIYVPAPHTARVIAEILHDALVEWYLEDKVSTLTVDNATTNDACIPILENLIGPSKLMLGGKLLHMRCCAHILNLIVKDGLDVLEESIEKIRDSVAFWTSTPKRIENFQEVAKMLKVDQSKKLSLDVKTRWNSTYFMLSVALRYKSVFNCLRQREKTFTCSPSDDDWKFCGEVCDRLKLFADITEIFSGTQYVTANIYFPKICEIKMNIRKWSKCGNEIIEAMLDAMSAKFDKYWSDIQGLMGIATLLDPRFKIDMLHVCFEMLLGDESIIDCESKVHEIRELVSSLMLEYQMESEQENTEAQSVSISAMEANEVMSIFSARVARKRPATSLSRTELDRYLDDEYVPANQENFDVLGWWNVAGSRYPTLRAIVRDIFAIPVTTVASESAFSRSGRVLSEHRSRLTPDLLEALMCSQNWERNKAKDDEKTETASFWSCLDDIQEGLERITL</sequence>
<dbReference type="EnsemblPlants" id="TuG1812G0500003044.01.T01">
    <property type="protein sequence ID" value="TuG1812G0500003044.01.T01"/>
    <property type="gene ID" value="TuG1812G0500003044.01"/>
</dbReference>
<keyword evidence="14" id="KW-1185">Reference proteome</keyword>
<evidence type="ECO:0000256" key="5">
    <source>
        <dbReference type="ARBA" id="ARBA00022833"/>
    </source>
</evidence>
<dbReference type="GO" id="GO:0005634">
    <property type="term" value="C:nucleus"/>
    <property type="evidence" value="ECO:0007669"/>
    <property type="project" value="UniProtKB-SubCell"/>
</dbReference>
<dbReference type="AlphaFoldDB" id="A0A8R7UH57"/>
<dbReference type="Proteomes" id="UP000015106">
    <property type="component" value="Chromosome 5"/>
</dbReference>
<dbReference type="Gramene" id="TuG1812G0500003044.01.T01">
    <property type="protein sequence ID" value="TuG1812G0500003044.01.T01"/>
    <property type="gene ID" value="TuG1812G0500003044.01"/>
</dbReference>
<feature type="domain" description="BED-type" evidence="12">
    <location>
        <begin position="127"/>
        <end position="186"/>
    </location>
</feature>
<dbReference type="SUPFAM" id="SSF57667">
    <property type="entry name" value="beta-beta-alpha zinc fingers"/>
    <property type="match status" value="1"/>
</dbReference>
<evidence type="ECO:0000256" key="8">
    <source>
        <dbReference type="ARBA" id="ARBA00023163"/>
    </source>
</evidence>
<keyword evidence="7" id="KW-0238">DNA-binding</keyword>
<feature type="region of interest" description="Disordered" evidence="11">
    <location>
        <begin position="103"/>
        <end position="122"/>
    </location>
</feature>
<dbReference type="Pfam" id="PF05699">
    <property type="entry name" value="Dimer_Tnp_hAT"/>
    <property type="match status" value="1"/>
</dbReference>
<dbReference type="SMART" id="SM00614">
    <property type="entry name" value="ZnF_BED"/>
    <property type="match status" value="1"/>
</dbReference>
<proteinExistence type="predicted"/>
<reference evidence="14" key="1">
    <citation type="journal article" date="2013" name="Nature">
        <title>Draft genome of the wheat A-genome progenitor Triticum urartu.</title>
        <authorList>
            <person name="Ling H.Q."/>
            <person name="Zhao S."/>
            <person name="Liu D."/>
            <person name="Wang J."/>
            <person name="Sun H."/>
            <person name="Zhang C."/>
            <person name="Fan H."/>
            <person name="Li D."/>
            <person name="Dong L."/>
            <person name="Tao Y."/>
            <person name="Gao C."/>
            <person name="Wu H."/>
            <person name="Li Y."/>
            <person name="Cui Y."/>
            <person name="Guo X."/>
            <person name="Zheng S."/>
            <person name="Wang B."/>
            <person name="Yu K."/>
            <person name="Liang Q."/>
            <person name="Yang W."/>
            <person name="Lou X."/>
            <person name="Chen J."/>
            <person name="Feng M."/>
            <person name="Jian J."/>
            <person name="Zhang X."/>
            <person name="Luo G."/>
            <person name="Jiang Y."/>
            <person name="Liu J."/>
            <person name="Wang Z."/>
            <person name="Sha Y."/>
            <person name="Zhang B."/>
            <person name="Wu H."/>
            <person name="Tang D."/>
            <person name="Shen Q."/>
            <person name="Xue P."/>
            <person name="Zou S."/>
            <person name="Wang X."/>
            <person name="Liu X."/>
            <person name="Wang F."/>
            <person name="Yang Y."/>
            <person name="An X."/>
            <person name="Dong Z."/>
            <person name="Zhang K."/>
            <person name="Zhang X."/>
            <person name="Luo M.C."/>
            <person name="Dvorak J."/>
            <person name="Tong Y."/>
            <person name="Wang J."/>
            <person name="Yang H."/>
            <person name="Li Z."/>
            <person name="Wang D."/>
            <person name="Zhang A."/>
            <person name="Wang J."/>
        </authorList>
    </citation>
    <scope>NUCLEOTIDE SEQUENCE</scope>
    <source>
        <strain evidence="14">cv. G1812</strain>
    </source>
</reference>
<comment type="subcellular location">
    <subcellularLocation>
        <location evidence="1">Nucleus</location>
    </subcellularLocation>
</comment>
<dbReference type="PROSITE" id="PS50808">
    <property type="entry name" value="ZF_BED"/>
    <property type="match status" value="1"/>
</dbReference>
<dbReference type="InterPro" id="IPR012337">
    <property type="entry name" value="RNaseH-like_sf"/>
</dbReference>
<evidence type="ECO:0000256" key="11">
    <source>
        <dbReference type="SAM" id="MobiDB-lite"/>
    </source>
</evidence>
<keyword evidence="3" id="KW-0479">Metal-binding</keyword>
<dbReference type="GO" id="GO:0046983">
    <property type="term" value="F:protein dimerization activity"/>
    <property type="evidence" value="ECO:0007669"/>
    <property type="project" value="InterPro"/>
</dbReference>
<evidence type="ECO:0000256" key="7">
    <source>
        <dbReference type="ARBA" id="ARBA00023125"/>
    </source>
</evidence>
<evidence type="ECO:0000313" key="13">
    <source>
        <dbReference type="EnsemblPlants" id="TuG1812G0500003044.01.T01"/>
    </source>
</evidence>